<accession>A0A2N3I9S7</accession>
<proteinExistence type="predicted"/>
<dbReference type="RefSeq" id="WP_101359463.1">
    <property type="nucleotide sequence ID" value="NZ_NKXO01000039.1"/>
</dbReference>
<comment type="caution">
    <text evidence="1">The sequence shown here is derived from an EMBL/GenBank/DDBJ whole genome shotgun (WGS) entry which is preliminary data.</text>
</comment>
<sequence>MACEPFDKCSEFIAEKRNIVSIVDKKSSNKFIYENHRQDELSKYKIDGCLINDNGAKCDFLLLNCTLKKSYFIELKGSDLLKAIEQIERSIDLLHCNFQDFSVEARIVLTRTNTIDLKSTKLIKFEKKLKELNGSLKRQNREMRELN</sequence>
<dbReference type="Proteomes" id="UP000233387">
    <property type="component" value="Unassembled WGS sequence"/>
</dbReference>
<gene>
    <name evidence="1" type="ORF">Rain11_2198</name>
</gene>
<dbReference type="AlphaFoldDB" id="A0A2N3I9S7"/>
<protein>
    <submittedName>
        <fullName evidence="1">Uncharacterized protein</fullName>
    </submittedName>
</protein>
<keyword evidence="2" id="KW-1185">Reference proteome</keyword>
<reference evidence="1 2" key="1">
    <citation type="submission" date="2017-06" db="EMBL/GenBank/DDBJ databases">
        <title>Raineya orbicola gen. nov., sp. nov. a slightly thermophilic bacterium of the phylum Bacteroidetes and the description of Raineyaceae fam. nov.</title>
        <authorList>
            <person name="Albuquerque L."/>
            <person name="Polonia A.R.M."/>
            <person name="Barroso C."/>
            <person name="Froufe H.J.C."/>
            <person name="Lage O."/>
            <person name="Lobo-Da-Cunha A."/>
            <person name="Egas C."/>
            <person name="Da Costa M.S."/>
        </authorList>
    </citation>
    <scope>NUCLEOTIDE SEQUENCE [LARGE SCALE GENOMIC DNA]</scope>
    <source>
        <strain evidence="1 2">SPSPC-11</strain>
    </source>
</reference>
<evidence type="ECO:0000313" key="2">
    <source>
        <dbReference type="Proteomes" id="UP000233387"/>
    </source>
</evidence>
<dbReference type="OrthoDB" id="1049671at2"/>
<evidence type="ECO:0000313" key="1">
    <source>
        <dbReference type="EMBL" id="PKQ67035.1"/>
    </source>
</evidence>
<name>A0A2N3I9S7_9BACT</name>
<dbReference type="EMBL" id="NKXO01000039">
    <property type="protein sequence ID" value="PKQ67035.1"/>
    <property type="molecule type" value="Genomic_DNA"/>
</dbReference>
<organism evidence="1 2">
    <name type="scientific">Raineya orbicola</name>
    <dbReference type="NCBI Taxonomy" id="2016530"/>
    <lineage>
        <taxon>Bacteria</taxon>
        <taxon>Pseudomonadati</taxon>
        <taxon>Bacteroidota</taxon>
        <taxon>Cytophagia</taxon>
        <taxon>Cytophagales</taxon>
        <taxon>Raineyaceae</taxon>
        <taxon>Raineya</taxon>
    </lineage>
</organism>